<evidence type="ECO:0000259" key="1">
    <source>
        <dbReference type="Pfam" id="PF07727"/>
    </source>
</evidence>
<dbReference type="SUPFAM" id="SSF56672">
    <property type="entry name" value="DNA/RNA polymerases"/>
    <property type="match status" value="1"/>
</dbReference>
<feature type="domain" description="Reverse transcriptase Ty1/copia-type" evidence="1">
    <location>
        <begin position="72"/>
        <end position="172"/>
    </location>
</feature>
<dbReference type="InterPro" id="IPR013103">
    <property type="entry name" value="RVT_2"/>
</dbReference>
<dbReference type="PANTHER" id="PTHR11439">
    <property type="entry name" value="GAG-POL-RELATED RETROTRANSPOSON"/>
    <property type="match status" value="1"/>
</dbReference>
<dbReference type="PANTHER" id="PTHR11439:SF442">
    <property type="entry name" value="CYSTEINE-RICH RLK (RECEPTOR-LIKE PROTEIN KINASE) 8"/>
    <property type="match status" value="1"/>
</dbReference>
<evidence type="ECO:0000313" key="3">
    <source>
        <dbReference type="Proteomes" id="UP001318860"/>
    </source>
</evidence>
<keyword evidence="3" id="KW-1185">Reference proteome</keyword>
<dbReference type="Pfam" id="PF07727">
    <property type="entry name" value="RVT_2"/>
    <property type="match status" value="2"/>
</dbReference>
<proteinExistence type="predicted"/>
<feature type="domain" description="Reverse transcriptase Ty1/copia-type" evidence="1">
    <location>
        <begin position="20"/>
        <end position="69"/>
    </location>
</feature>
<organism evidence="2 3">
    <name type="scientific">Rehmannia glutinosa</name>
    <name type="common">Chinese foxglove</name>
    <dbReference type="NCBI Taxonomy" id="99300"/>
    <lineage>
        <taxon>Eukaryota</taxon>
        <taxon>Viridiplantae</taxon>
        <taxon>Streptophyta</taxon>
        <taxon>Embryophyta</taxon>
        <taxon>Tracheophyta</taxon>
        <taxon>Spermatophyta</taxon>
        <taxon>Magnoliopsida</taxon>
        <taxon>eudicotyledons</taxon>
        <taxon>Gunneridae</taxon>
        <taxon>Pentapetalae</taxon>
        <taxon>asterids</taxon>
        <taxon>lamiids</taxon>
        <taxon>Lamiales</taxon>
        <taxon>Orobanchaceae</taxon>
        <taxon>Rehmannieae</taxon>
        <taxon>Rehmannia</taxon>
    </lineage>
</organism>
<dbReference type="CDD" id="cd09272">
    <property type="entry name" value="RNase_HI_RT_Ty1"/>
    <property type="match status" value="1"/>
</dbReference>
<evidence type="ECO:0000313" key="2">
    <source>
        <dbReference type="EMBL" id="KAK6149392.1"/>
    </source>
</evidence>
<dbReference type="EMBL" id="JABTTQ020000009">
    <property type="protein sequence ID" value="KAK6149392.1"/>
    <property type="molecule type" value="Genomic_DNA"/>
</dbReference>
<gene>
    <name evidence="2" type="ORF">DH2020_016917</name>
</gene>
<protein>
    <recommendedName>
        <fullName evidence="1">Reverse transcriptase Ty1/copia-type domain-containing protein</fullName>
    </recommendedName>
</protein>
<comment type="caution">
    <text evidence="2">The sequence shown here is derived from an EMBL/GenBank/DDBJ whole genome shotgun (WGS) entry which is preliminary data.</text>
</comment>
<dbReference type="InterPro" id="IPR043502">
    <property type="entry name" value="DNA/RNA_pol_sf"/>
</dbReference>
<sequence length="409" mass="46960">MTHIGFKPCKKEELNQFERNKVWELVQRPTHQNVIGTKWVFRNKMNKEGSVVRHKARLEAKGYCQEEGINGFIRGKVDTTLFVFEKGQDCLLVQIYVDDIIFGATNDSLCKKFSKLMQGEFEMSMMGELNFFLGLQIKQCQEGIYISQSKYTKELLKKFGIEEGRTVSTPMATNVKIDKDEKGKSVDESKYRGMIGSLLYLTASRPDILHVVCLCARFQSNPKESHMSTVKRIFRYLKGTIQYGLFYPKNEKFSLKGYSDSDYVGNIDDRKSTSGSCQFLGDCLVSWFSKKQNCVSLSTAEAEYISTAFCCTQLLWMKQTLANYKCSFENVPIFCDNISAINIARNPVHHNRTKHIEIQHHFLRDCVSKRKIEISFVPSQDQLADIFTKPLSSETFASIRARLGIMHIE</sequence>
<accession>A0ABR0WPM7</accession>
<name>A0ABR0WPM7_REHGL</name>
<dbReference type="Proteomes" id="UP001318860">
    <property type="component" value="Unassembled WGS sequence"/>
</dbReference>
<reference evidence="2 3" key="1">
    <citation type="journal article" date="2021" name="Comput. Struct. Biotechnol. J.">
        <title>De novo genome assembly of the potent medicinal plant Rehmannia glutinosa using nanopore technology.</title>
        <authorList>
            <person name="Ma L."/>
            <person name="Dong C."/>
            <person name="Song C."/>
            <person name="Wang X."/>
            <person name="Zheng X."/>
            <person name="Niu Y."/>
            <person name="Chen S."/>
            <person name="Feng W."/>
        </authorList>
    </citation>
    <scope>NUCLEOTIDE SEQUENCE [LARGE SCALE GENOMIC DNA]</scope>
    <source>
        <strain evidence="2">DH-2019</strain>
    </source>
</reference>